<dbReference type="GO" id="GO:0016020">
    <property type="term" value="C:membrane"/>
    <property type="evidence" value="ECO:0007669"/>
    <property type="project" value="UniProtKB-SubCell"/>
</dbReference>
<evidence type="ECO:0000313" key="8">
    <source>
        <dbReference type="Proteomes" id="UP000587527"/>
    </source>
</evidence>
<evidence type="ECO:0000256" key="6">
    <source>
        <dbReference type="SAM" id="Phobius"/>
    </source>
</evidence>
<organism evidence="7 8">
    <name type="scientific">Allocatelliglobosispora scoriae</name>
    <dbReference type="NCBI Taxonomy" id="643052"/>
    <lineage>
        <taxon>Bacteria</taxon>
        <taxon>Bacillati</taxon>
        <taxon>Actinomycetota</taxon>
        <taxon>Actinomycetes</taxon>
        <taxon>Micromonosporales</taxon>
        <taxon>Micromonosporaceae</taxon>
        <taxon>Allocatelliglobosispora</taxon>
    </lineage>
</organism>
<dbReference type="GO" id="GO:0033013">
    <property type="term" value="P:tetrapyrrole metabolic process"/>
    <property type="evidence" value="ECO:0007669"/>
    <property type="project" value="UniProtKB-ARBA"/>
</dbReference>
<dbReference type="PANTHER" id="PTHR10057">
    <property type="entry name" value="PERIPHERAL-TYPE BENZODIAZEPINE RECEPTOR"/>
    <property type="match status" value="1"/>
</dbReference>
<sequence length="156" mass="17047">MTNRSQHWPALAGFGLAVLATAVIGGIAAADASAEYGQLAQPSWAPPSWLFGPVWTVLYIMIAVSGWLVWRKVGFGTAIVVYGVQLVLNAIWTPLFFGGNHYGLAFAEIVVMWLAIGATVALFWRVSRPAAYLLLPYWAWVTFASALNFSIWQLNS</sequence>
<keyword evidence="4 6" id="KW-1133">Transmembrane helix</keyword>
<comment type="similarity">
    <text evidence="2">Belongs to the TspO/BZRP family.</text>
</comment>
<keyword evidence="8" id="KW-1185">Reference proteome</keyword>
<evidence type="ECO:0000256" key="2">
    <source>
        <dbReference type="ARBA" id="ARBA00007524"/>
    </source>
</evidence>
<dbReference type="Proteomes" id="UP000587527">
    <property type="component" value="Unassembled WGS sequence"/>
</dbReference>
<feature type="transmembrane region" description="Helical" evidence="6">
    <location>
        <begin position="77"/>
        <end position="97"/>
    </location>
</feature>
<dbReference type="AlphaFoldDB" id="A0A841BLN0"/>
<proteinExistence type="inferred from homology"/>
<protein>
    <submittedName>
        <fullName evidence="7">Tryptophan-rich sensory protein</fullName>
    </submittedName>
</protein>
<dbReference type="FunFam" id="1.20.1260.100:FF:000001">
    <property type="entry name" value="translocator protein 2"/>
    <property type="match status" value="1"/>
</dbReference>
<dbReference type="InterPro" id="IPR004307">
    <property type="entry name" value="TspO_MBR"/>
</dbReference>
<name>A0A841BLN0_9ACTN</name>
<evidence type="ECO:0000256" key="5">
    <source>
        <dbReference type="ARBA" id="ARBA00023136"/>
    </source>
</evidence>
<dbReference type="PIRSF" id="PIRSF005859">
    <property type="entry name" value="PBR"/>
    <property type="match status" value="1"/>
</dbReference>
<evidence type="ECO:0000256" key="4">
    <source>
        <dbReference type="ARBA" id="ARBA00022989"/>
    </source>
</evidence>
<evidence type="ECO:0000313" key="7">
    <source>
        <dbReference type="EMBL" id="MBB5868156.1"/>
    </source>
</evidence>
<reference evidence="7 8" key="1">
    <citation type="submission" date="2020-08" db="EMBL/GenBank/DDBJ databases">
        <title>Sequencing the genomes of 1000 actinobacteria strains.</title>
        <authorList>
            <person name="Klenk H.-P."/>
        </authorList>
    </citation>
    <scope>NUCLEOTIDE SEQUENCE [LARGE SCALE GENOMIC DNA]</scope>
    <source>
        <strain evidence="7 8">DSM 45362</strain>
    </source>
</reference>
<comment type="caution">
    <text evidence="7">The sequence shown here is derived from an EMBL/GenBank/DDBJ whole genome shotgun (WGS) entry which is preliminary data.</text>
</comment>
<dbReference type="Pfam" id="PF03073">
    <property type="entry name" value="TspO_MBR"/>
    <property type="match status" value="1"/>
</dbReference>
<dbReference type="Gene3D" id="1.20.1260.100">
    <property type="entry name" value="TspO/MBR protein"/>
    <property type="match status" value="1"/>
</dbReference>
<feature type="transmembrane region" description="Helical" evidence="6">
    <location>
        <begin position="131"/>
        <end position="152"/>
    </location>
</feature>
<dbReference type="CDD" id="cd15904">
    <property type="entry name" value="TSPO_MBR"/>
    <property type="match status" value="1"/>
</dbReference>
<feature type="transmembrane region" description="Helical" evidence="6">
    <location>
        <begin position="53"/>
        <end position="70"/>
    </location>
</feature>
<dbReference type="RefSeq" id="WP_184833877.1">
    <property type="nucleotide sequence ID" value="NZ_JACHMN010000002.1"/>
</dbReference>
<comment type="subcellular location">
    <subcellularLocation>
        <location evidence="1">Membrane</location>
        <topology evidence="1">Multi-pass membrane protein</topology>
    </subcellularLocation>
</comment>
<dbReference type="InterPro" id="IPR038330">
    <property type="entry name" value="TspO/MBR-related_sf"/>
</dbReference>
<keyword evidence="3 6" id="KW-0812">Transmembrane</keyword>
<feature type="transmembrane region" description="Helical" evidence="6">
    <location>
        <begin position="103"/>
        <end position="124"/>
    </location>
</feature>
<accession>A0A841BLN0</accession>
<evidence type="ECO:0000256" key="3">
    <source>
        <dbReference type="ARBA" id="ARBA00022692"/>
    </source>
</evidence>
<evidence type="ECO:0000256" key="1">
    <source>
        <dbReference type="ARBA" id="ARBA00004141"/>
    </source>
</evidence>
<gene>
    <name evidence="7" type="ORF">F4553_001535</name>
</gene>
<dbReference type="EMBL" id="JACHMN010000002">
    <property type="protein sequence ID" value="MBB5868156.1"/>
    <property type="molecule type" value="Genomic_DNA"/>
</dbReference>
<keyword evidence="5 6" id="KW-0472">Membrane</keyword>
<dbReference type="PANTHER" id="PTHR10057:SF0">
    <property type="entry name" value="TRANSLOCATOR PROTEIN"/>
    <property type="match status" value="1"/>
</dbReference>